<feature type="non-terminal residue" evidence="2">
    <location>
        <position position="1"/>
    </location>
</feature>
<reference evidence="2" key="2">
    <citation type="submission" date="1994-06" db="EMBL/GenBank/DDBJ databases">
        <authorList>
            <person name="Jimenez A."/>
        </authorList>
    </citation>
    <scope>NUCLEOTIDE SEQUENCE</scope>
</reference>
<protein>
    <submittedName>
        <fullName evidence="2">Dmpm protein</fullName>
    </submittedName>
</protein>
<feature type="region of interest" description="Disordered" evidence="1">
    <location>
        <begin position="1"/>
        <end position="45"/>
    </location>
</feature>
<feature type="compositionally biased region" description="Polar residues" evidence="1">
    <location>
        <begin position="36"/>
        <end position="45"/>
    </location>
</feature>
<feature type="non-terminal residue" evidence="2">
    <location>
        <position position="45"/>
    </location>
</feature>
<evidence type="ECO:0000313" key="2">
    <source>
        <dbReference type="EMBL" id="CAA54187.1"/>
    </source>
</evidence>
<gene>
    <name evidence="2" type="primary">dmpm</name>
</gene>
<sequence length="45" mass="5003">IRSLTGGRFHRNSRDIWLPRHGQQPPEGGKGVAPPTAQQRVRSTV</sequence>
<organism evidence="2">
    <name type="scientific">Streptomyces anulatus</name>
    <name type="common">Streptomyces chrysomallus</name>
    <dbReference type="NCBI Taxonomy" id="1892"/>
    <lineage>
        <taxon>Bacteria</taxon>
        <taxon>Bacillati</taxon>
        <taxon>Actinomycetota</taxon>
        <taxon>Actinomycetes</taxon>
        <taxon>Kitasatosporales</taxon>
        <taxon>Streptomycetaceae</taxon>
        <taxon>Streptomyces</taxon>
    </lineage>
</organism>
<reference evidence="2" key="1">
    <citation type="journal article" date="1993" name="Eur. J. Biochem.">
        <title>The pur8 gene from the pur cluster of Streptomyces alboniger encodes a highly hydrophobic polypeptide which confers resistance to puromycin.</title>
        <authorList>
            <person name="Tercero J.A."/>
            <person name="Lacalle R.A."/>
            <person name="Jimenez A."/>
        </authorList>
    </citation>
    <scope>NUCLEOTIDE SEQUENCE</scope>
</reference>
<proteinExistence type="predicted"/>
<name>Q53735_STRAQ</name>
<evidence type="ECO:0000256" key="1">
    <source>
        <dbReference type="SAM" id="MobiDB-lite"/>
    </source>
</evidence>
<accession>Q53735</accession>
<dbReference type="AlphaFoldDB" id="Q53735"/>
<dbReference type="EMBL" id="X76855">
    <property type="protein sequence ID" value="CAA54187.1"/>
    <property type="molecule type" value="Genomic_DNA"/>
</dbReference>